<dbReference type="Proteomes" id="UP000789860">
    <property type="component" value="Unassembled WGS sequence"/>
</dbReference>
<protein>
    <submittedName>
        <fullName evidence="1">1839_t:CDS:1</fullName>
    </submittedName>
</protein>
<organism evidence="1 2">
    <name type="scientific">Scutellospora calospora</name>
    <dbReference type="NCBI Taxonomy" id="85575"/>
    <lineage>
        <taxon>Eukaryota</taxon>
        <taxon>Fungi</taxon>
        <taxon>Fungi incertae sedis</taxon>
        <taxon>Mucoromycota</taxon>
        <taxon>Glomeromycotina</taxon>
        <taxon>Glomeromycetes</taxon>
        <taxon>Diversisporales</taxon>
        <taxon>Gigasporaceae</taxon>
        <taxon>Scutellospora</taxon>
    </lineage>
</organism>
<evidence type="ECO:0000313" key="1">
    <source>
        <dbReference type="EMBL" id="CAG8686630.1"/>
    </source>
</evidence>
<comment type="caution">
    <text evidence="1">The sequence shown here is derived from an EMBL/GenBank/DDBJ whole genome shotgun (WGS) entry which is preliminary data.</text>
</comment>
<gene>
    <name evidence="1" type="ORF">SCALOS_LOCUS9946</name>
</gene>
<keyword evidence="2" id="KW-1185">Reference proteome</keyword>
<name>A0ACA9P2G8_9GLOM</name>
<reference evidence="1" key="1">
    <citation type="submission" date="2021-06" db="EMBL/GenBank/DDBJ databases">
        <authorList>
            <person name="Kallberg Y."/>
            <person name="Tangrot J."/>
            <person name="Rosling A."/>
        </authorList>
    </citation>
    <scope>NUCLEOTIDE SEQUENCE</scope>
    <source>
        <strain evidence="1">AU212A</strain>
    </source>
</reference>
<feature type="non-terminal residue" evidence="1">
    <location>
        <position position="71"/>
    </location>
</feature>
<feature type="non-terminal residue" evidence="1">
    <location>
        <position position="1"/>
    </location>
</feature>
<sequence length="71" mass="8230">QPNSEQPIRSLTSLLPSPNLVPNYLSLTSTNEELWTEIKLLNKNQHSKQVENLELLMSEESLRLLREVEED</sequence>
<evidence type="ECO:0000313" key="2">
    <source>
        <dbReference type="Proteomes" id="UP000789860"/>
    </source>
</evidence>
<accession>A0ACA9P2G8</accession>
<proteinExistence type="predicted"/>
<dbReference type="EMBL" id="CAJVPM010034039">
    <property type="protein sequence ID" value="CAG8686630.1"/>
    <property type="molecule type" value="Genomic_DNA"/>
</dbReference>